<dbReference type="AlphaFoldDB" id="A0A6A5Z3J4"/>
<gene>
    <name evidence="1" type="ORF">BDV96DRAFT_577390</name>
</gene>
<dbReference type="EMBL" id="ML977326">
    <property type="protein sequence ID" value="KAF2113990.1"/>
    <property type="molecule type" value="Genomic_DNA"/>
</dbReference>
<name>A0A6A5Z3J4_9PLEO</name>
<organism evidence="1 2">
    <name type="scientific">Lophiotrema nucula</name>
    <dbReference type="NCBI Taxonomy" id="690887"/>
    <lineage>
        <taxon>Eukaryota</taxon>
        <taxon>Fungi</taxon>
        <taxon>Dikarya</taxon>
        <taxon>Ascomycota</taxon>
        <taxon>Pezizomycotina</taxon>
        <taxon>Dothideomycetes</taxon>
        <taxon>Pleosporomycetidae</taxon>
        <taxon>Pleosporales</taxon>
        <taxon>Lophiotremataceae</taxon>
        <taxon>Lophiotrema</taxon>
    </lineage>
</organism>
<sequence>MGWFDAIIDGVSSAAGFLIDNAGTIGSVVGTVGKVAGLFLLADGSKPEEDVLKADDPFDMPTFIDSVSRAQVVLEEAAITGSNTKLKASTLSLPKDPSMTQKTYSGLWAKPVINDKFGNPAQEMTSDISHMLCMNGFPQTIELGPGNFVDVAQNLGTSIFKAPPVDPLSITSGALPYDTVSTEIGTPDGSLACFCTHAYYAIPSGGEGNEASWHAAINLTTLMTDDAKKAYRDARQKLNGVPAPAKIEASGDVDFQSIWQVTLNILWTAATYAVKAAPLVANYVMQSGDILEIKYINTNGLTTFLQIQAKPGVTPFQAREAVLTAANQAMIDIEAPPPKKALGDPSFKPKAAGITQVEIVANKMLPYKVPDASEAVNGTTNGTADRTIPVKAGPLGGGQRRLVSFQPFDTLDGPNFDTDDAQFFVPVFSRPKAVRA</sequence>
<dbReference type="OrthoDB" id="4336378at2759"/>
<keyword evidence="2" id="KW-1185">Reference proteome</keyword>
<evidence type="ECO:0000313" key="2">
    <source>
        <dbReference type="Proteomes" id="UP000799770"/>
    </source>
</evidence>
<reference evidence="1" key="1">
    <citation type="journal article" date="2020" name="Stud. Mycol.">
        <title>101 Dothideomycetes genomes: a test case for predicting lifestyles and emergence of pathogens.</title>
        <authorList>
            <person name="Haridas S."/>
            <person name="Albert R."/>
            <person name="Binder M."/>
            <person name="Bloem J."/>
            <person name="Labutti K."/>
            <person name="Salamov A."/>
            <person name="Andreopoulos B."/>
            <person name="Baker S."/>
            <person name="Barry K."/>
            <person name="Bills G."/>
            <person name="Bluhm B."/>
            <person name="Cannon C."/>
            <person name="Castanera R."/>
            <person name="Culley D."/>
            <person name="Daum C."/>
            <person name="Ezra D."/>
            <person name="Gonzalez J."/>
            <person name="Henrissat B."/>
            <person name="Kuo A."/>
            <person name="Liang C."/>
            <person name="Lipzen A."/>
            <person name="Lutzoni F."/>
            <person name="Magnuson J."/>
            <person name="Mondo S."/>
            <person name="Nolan M."/>
            <person name="Ohm R."/>
            <person name="Pangilinan J."/>
            <person name="Park H.-J."/>
            <person name="Ramirez L."/>
            <person name="Alfaro M."/>
            <person name="Sun H."/>
            <person name="Tritt A."/>
            <person name="Yoshinaga Y."/>
            <person name="Zwiers L.-H."/>
            <person name="Turgeon B."/>
            <person name="Goodwin S."/>
            <person name="Spatafora J."/>
            <person name="Crous P."/>
            <person name="Grigoriev I."/>
        </authorList>
    </citation>
    <scope>NUCLEOTIDE SEQUENCE</scope>
    <source>
        <strain evidence="1">CBS 627.86</strain>
    </source>
</reference>
<evidence type="ECO:0000313" key="1">
    <source>
        <dbReference type="EMBL" id="KAF2113990.1"/>
    </source>
</evidence>
<proteinExistence type="predicted"/>
<protein>
    <submittedName>
        <fullName evidence="1">Uncharacterized protein</fullName>
    </submittedName>
</protein>
<accession>A0A6A5Z3J4</accession>
<dbReference type="Proteomes" id="UP000799770">
    <property type="component" value="Unassembled WGS sequence"/>
</dbReference>